<keyword evidence="12" id="KW-1185">Reference proteome</keyword>
<feature type="transmembrane region" description="Helical" evidence="8">
    <location>
        <begin position="219"/>
        <end position="237"/>
    </location>
</feature>
<dbReference type="GeneTree" id="ENSGT00390000012913"/>
<feature type="transmembrane region" description="Helical" evidence="8">
    <location>
        <begin position="139"/>
        <end position="159"/>
    </location>
</feature>
<dbReference type="GO" id="GO:0005789">
    <property type="term" value="C:endoplasmic reticulum membrane"/>
    <property type="evidence" value="ECO:0007669"/>
    <property type="project" value="TreeGrafter"/>
</dbReference>
<comment type="subcellular location">
    <subcellularLocation>
        <location evidence="1">Endomembrane system</location>
        <topology evidence="1">Multi-pass membrane protein</topology>
    </subcellularLocation>
</comment>
<dbReference type="CDD" id="cd21106">
    <property type="entry name" value="TM6SF1-like"/>
    <property type="match status" value="1"/>
</dbReference>
<gene>
    <name evidence="11" type="primary">tm6sf2b</name>
</gene>
<dbReference type="OrthoDB" id="8181520at2759"/>
<feature type="transmembrane region" description="Helical" evidence="8">
    <location>
        <begin position="268"/>
        <end position="287"/>
    </location>
</feature>
<dbReference type="PANTHER" id="PTHR14568:SF9">
    <property type="entry name" value="TRANSMEMBRANE 6 SUPERFAMILY MEMBER 2"/>
    <property type="match status" value="1"/>
</dbReference>
<dbReference type="RefSeq" id="XP_028672101.1">
    <property type="nucleotide sequence ID" value="XM_028816268.2"/>
</dbReference>
<dbReference type="GO" id="GO:0019216">
    <property type="term" value="P:regulation of lipid metabolic process"/>
    <property type="evidence" value="ECO:0007669"/>
    <property type="project" value="TreeGrafter"/>
</dbReference>
<proteinExistence type="inferred from homology"/>
<feature type="signal peptide" evidence="9">
    <location>
        <begin position="1"/>
        <end position="22"/>
    </location>
</feature>
<name>A0A8C4SY53_ERPCA</name>
<evidence type="ECO:0000313" key="12">
    <source>
        <dbReference type="Proteomes" id="UP000694620"/>
    </source>
</evidence>
<dbReference type="PROSITE" id="PS51751">
    <property type="entry name" value="EXPERA"/>
    <property type="match status" value="2"/>
</dbReference>
<dbReference type="InterPro" id="IPR059044">
    <property type="entry name" value="TM_Tm6sf1/2"/>
</dbReference>
<evidence type="ECO:0000256" key="5">
    <source>
        <dbReference type="ARBA" id="ARBA00023136"/>
    </source>
</evidence>
<protein>
    <submittedName>
        <fullName evidence="11">Transmembrane 6 superfamily member 2b</fullName>
    </submittedName>
</protein>
<evidence type="ECO:0000256" key="9">
    <source>
        <dbReference type="SAM" id="SignalP"/>
    </source>
</evidence>
<feature type="chain" id="PRO_5034580196" evidence="9">
    <location>
        <begin position="23"/>
        <end position="376"/>
    </location>
</feature>
<dbReference type="GO" id="GO:0055088">
    <property type="term" value="P:lipid homeostasis"/>
    <property type="evidence" value="ECO:0007669"/>
    <property type="project" value="TreeGrafter"/>
</dbReference>
<keyword evidence="9" id="KW-0732">Signal</keyword>
<organism evidence="11 12">
    <name type="scientific">Erpetoichthys calabaricus</name>
    <name type="common">Rope fish</name>
    <name type="synonym">Calamoichthys calabaricus</name>
    <dbReference type="NCBI Taxonomy" id="27687"/>
    <lineage>
        <taxon>Eukaryota</taxon>
        <taxon>Metazoa</taxon>
        <taxon>Chordata</taxon>
        <taxon>Craniata</taxon>
        <taxon>Vertebrata</taxon>
        <taxon>Euteleostomi</taxon>
        <taxon>Actinopterygii</taxon>
        <taxon>Polypteriformes</taxon>
        <taxon>Polypteridae</taxon>
        <taxon>Erpetoichthys</taxon>
    </lineage>
</organism>
<keyword evidence="3" id="KW-0677">Repeat</keyword>
<feature type="transmembrane region" description="Helical" evidence="8">
    <location>
        <begin position="35"/>
        <end position="54"/>
    </location>
</feature>
<evidence type="ECO:0000256" key="8">
    <source>
        <dbReference type="SAM" id="Phobius"/>
    </source>
</evidence>
<keyword evidence="2 7" id="KW-0812">Transmembrane</keyword>
<evidence type="ECO:0000259" key="10">
    <source>
        <dbReference type="PROSITE" id="PS51751"/>
    </source>
</evidence>
<dbReference type="GO" id="GO:0033116">
    <property type="term" value="C:endoplasmic reticulum-Golgi intermediate compartment membrane"/>
    <property type="evidence" value="ECO:0007669"/>
    <property type="project" value="TreeGrafter"/>
</dbReference>
<evidence type="ECO:0000256" key="2">
    <source>
        <dbReference type="ARBA" id="ARBA00022692"/>
    </source>
</evidence>
<dbReference type="Proteomes" id="UP000694620">
    <property type="component" value="Chromosome 12"/>
</dbReference>
<reference evidence="11" key="3">
    <citation type="submission" date="2025-09" db="UniProtKB">
        <authorList>
            <consortium name="Ensembl"/>
        </authorList>
    </citation>
    <scope>IDENTIFICATION</scope>
</reference>
<reference evidence="11" key="2">
    <citation type="submission" date="2025-08" db="UniProtKB">
        <authorList>
            <consortium name="Ensembl"/>
        </authorList>
    </citation>
    <scope>IDENTIFICATION</scope>
</reference>
<dbReference type="GeneID" id="114662667"/>
<dbReference type="Pfam" id="PF26083">
    <property type="entry name" value="TM_Tm6sf2"/>
    <property type="match status" value="1"/>
</dbReference>
<feature type="transmembrane region" description="Helical" evidence="8">
    <location>
        <begin position="171"/>
        <end position="189"/>
    </location>
</feature>
<accession>A0A8C4SY53</accession>
<feature type="domain" description="EXPERA" evidence="10">
    <location>
        <begin position="60"/>
        <end position="185"/>
    </location>
</feature>
<comment type="similarity">
    <text evidence="6">Belongs to the TM6SF family.</text>
</comment>
<dbReference type="PANTHER" id="PTHR14568">
    <property type="entry name" value="TRANSMEMBRANE SUPERFAMILY 6 MEMBER 1/2"/>
    <property type="match status" value="1"/>
</dbReference>
<reference evidence="11" key="1">
    <citation type="submission" date="2021-06" db="EMBL/GenBank/DDBJ databases">
        <authorList>
            <consortium name="Wellcome Sanger Institute Data Sharing"/>
        </authorList>
    </citation>
    <scope>NUCLEOTIDE SEQUENCE [LARGE SCALE GENOMIC DNA]</scope>
</reference>
<dbReference type="InterPro" id="IPR033118">
    <property type="entry name" value="EXPERA"/>
</dbReference>
<dbReference type="InterPro" id="IPR047195">
    <property type="entry name" value="TM6SF1-like"/>
</dbReference>
<evidence type="ECO:0000256" key="1">
    <source>
        <dbReference type="ARBA" id="ARBA00004127"/>
    </source>
</evidence>
<evidence type="ECO:0000256" key="7">
    <source>
        <dbReference type="PROSITE-ProRule" id="PRU01087"/>
    </source>
</evidence>
<sequence length="376" mass="42825">MFVPPVLRVFLLSLCAFPVAYLANRVSTFEEPSAVLGLGVAAVLVVFSIAYAIVRCDVPVDCIFYFFSVCAFTSVIDLIIGLEQDGYISGFMEFYMNEGEPYLRTAYGIMICYWDGSAHYILYLLMVMKISNGQSYRNVGLYWLGSLSMSMIVFLPGNVLGKYSTDIRPAFLLNIFFIVLPIWAGLRVFENSRPAPEVATDKIVAEQNKLPHQRLLDSLLLTFLVFAITFTVFRGFVSLECPLDSCFTYVYQYEPYIKDPVAYPRLQMLVYLFYALPLLCFFAYGLLVPGCTWMLDWTLIFAGAVAQAQFSHIGSSLHLRTPFTYRVPEESMWPVLLLNLLYAIGPQILALRCLRHPEFFLRVPSQTEMDLEKKQK</sequence>
<evidence type="ECO:0000313" key="11">
    <source>
        <dbReference type="Ensembl" id="ENSECRP00000021381.1"/>
    </source>
</evidence>
<keyword evidence="5 7" id="KW-0472">Membrane</keyword>
<evidence type="ECO:0000256" key="4">
    <source>
        <dbReference type="ARBA" id="ARBA00022989"/>
    </source>
</evidence>
<evidence type="ECO:0000256" key="6">
    <source>
        <dbReference type="ARBA" id="ARBA00034760"/>
    </source>
</evidence>
<dbReference type="AlphaFoldDB" id="A0A8C4SY53"/>
<feature type="transmembrane region" description="Helical" evidence="8">
    <location>
        <begin position="63"/>
        <end position="82"/>
    </location>
</feature>
<dbReference type="Ensembl" id="ENSECRT00000021845.1">
    <property type="protein sequence ID" value="ENSECRP00000021381.1"/>
    <property type="gene ID" value="ENSECRG00000014412.1"/>
</dbReference>
<feature type="transmembrane region" description="Helical" evidence="8">
    <location>
        <begin position="102"/>
        <end position="127"/>
    </location>
</feature>
<evidence type="ECO:0000256" key="3">
    <source>
        <dbReference type="ARBA" id="ARBA00022737"/>
    </source>
</evidence>
<keyword evidence="4 7" id="KW-1133">Transmembrane helix</keyword>
<feature type="domain" description="EXPERA" evidence="10">
    <location>
        <begin position="216"/>
        <end position="350"/>
    </location>
</feature>